<dbReference type="EMBL" id="JACVDC010000141">
    <property type="protein sequence ID" value="MBC9798610.1"/>
    <property type="molecule type" value="Genomic_DNA"/>
</dbReference>
<dbReference type="PROSITE" id="PS50910">
    <property type="entry name" value="HEPN"/>
    <property type="match status" value="1"/>
</dbReference>
<dbReference type="Pfam" id="PF05168">
    <property type="entry name" value="HEPN"/>
    <property type="match status" value="1"/>
</dbReference>
<evidence type="ECO:0000313" key="2">
    <source>
        <dbReference type="EMBL" id="MBC9798610.1"/>
    </source>
</evidence>
<dbReference type="InterPro" id="IPR007842">
    <property type="entry name" value="HEPN_dom"/>
</dbReference>
<feature type="domain" description="HEPN" evidence="1">
    <location>
        <begin position="132"/>
        <end position="252"/>
    </location>
</feature>
<accession>A0A926Q627</accession>
<organism evidence="2 3">
    <name type="scientific">Sinomicrobium weinanense</name>
    <dbReference type="NCBI Taxonomy" id="2842200"/>
    <lineage>
        <taxon>Bacteria</taxon>
        <taxon>Pseudomonadati</taxon>
        <taxon>Bacteroidota</taxon>
        <taxon>Flavobacteriia</taxon>
        <taxon>Flavobacteriales</taxon>
        <taxon>Flavobacteriaceae</taxon>
        <taxon>Sinomicrobium</taxon>
    </lineage>
</organism>
<proteinExistence type="predicted"/>
<reference evidence="2 3" key="1">
    <citation type="submission" date="2020-09" db="EMBL/GenBank/DDBJ databases">
        <title>Sinomicrobium weinanense sp. nov., a halophilic bacteria isolated from saline-alkali soil.</title>
        <authorList>
            <person name="Wu P."/>
            <person name="Ren H."/>
            <person name="Mei Y."/>
            <person name="Liang Y."/>
            <person name="Chen Z."/>
        </authorList>
    </citation>
    <scope>NUCLEOTIDE SEQUENCE [LARGE SCALE GENOMIC DNA]</scope>
    <source>
        <strain evidence="2 3">FJxs</strain>
    </source>
</reference>
<protein>
    <submittedName>
        <fullName evidence="2">HEPN domain-containing protein</fullName>
    </submittedName>
</protein>
<dbReference type="Proteomes" id="UP000653730">
    <property type="component" value="Unassembled WGS sequence"/>
</dbReference>
<dbReference type="SUPFAM" id="SSF81593">
    <property type="entry name" value="Nucleotidyltransferase substrate binding subunit/domain"/>
    <property type="match status" value="1"/>
</dbReference>
<evidence type="ECO:0000313" key="3">
    <source>
        <dbReference type="Proteomes" id="UP000653730"/>
    </source>
</evidence>
<dbReference type="AlphaFoldDB" id="A0A926Q627"/>
<comment type="caution">
    <text evidence="2">The sequence shown here is derived from an EMBL/GenBank/DDBJ whole genome shotgun (WGS) entry which is preliminary data.</text>
</comment>
<dbReference type="RefSeq" id="WP_187967719.1">
    <property type="nucleotide sequence ID" value="NZ_JACVDC010000141.1"/>
</dbReference>
<name>A0A926Q627_9FLAO</name>
<dbReference type="SMART" id="SM00748">
    <property type="entry name" value="HEPN"/>
    <property type="match status" value="1"/>
</dbReference>
<gene>
    <name evidence="2" type="ORF">IBL28_21775</name>
</gene>
<keyword evidence="3" id="KW-1185">Reference proteome</keyword>
<sequence length="570" mass="67203">MDSMKNNPDVKVVIDALTTKFNIEQIYLNTYDQETSPFELVILVSSKYLKTLDDLVPRIIYTIRDYPQYKVMCYVAFQAKDKIREGNLFLFASCQPQKLIYKKEDSEFEPIPKEIDHTKCRELAISLRDREQQKIDEFKEGYYFFKEKENYGLASFMLHQSVELTYRYLELQLVAKERLTHSIRGHHLYLRRISAAYTGVFDEEDDNDIRLLQVLDNIYRSTRYENDFRIDTSTLKQLESKMETLHAKAAQVFEHLISSFEQQHAVAPVPNDQNDDLPDKTKSMKLDDNKYLKEAVEQLKDSIKTPVAIYLFGRRARSFFIEGINDTETTGIRDDHFDLLVVSETDVRAQIMCLHGVLNKRLGISLLLLSFTKDDIQKQLDKNNPYFHRVLQERGTLLYAGLEINDWCFHENNGFRTEEELKKDMMKWYKRETNASGFFNGGKAIEASEEVAVKVLLYNRAMEQASLGLLEFFYGYTPYQLNLSHLCNLCCSFWYFPNDIFPRFTEEDKRLFNEFVHVPKDVLYKGLSYIDWDEAFRYEARCERFLEESSKLVRETFLKDNQSLQDPVID</sequence>
<dbReference type="Gene3D" id="1.20.120.330">
    <property type="entry name" value="Nucleotidyltransferases domain 2"/>
    <property type="match status" value="2"/>
</dbReference>
<evidence type="ECO:0000259" key="1">
    <source>
        <dbReference type="PROSITE" id="PS50910"/>
    </source>
</evidence>